<dbReference type="Proteomes" id="UP000586976">
    <property type="component" value="Unassembled WGS sequence"/>
</dbReference>
<protein>
    <recommendedName>
        <fullName evidence="1">DNA topoisomerase IB N-terminal domain-containing protein</fullName>
    </recommendedName>
</protein>
<reference evidence="2 3" key="1">
    <citation type="submission" date="2020-07" db="EMBL/GenBank/DDBJ databases">
        <title>Streptomyces isolated from Indian soil.</title>
        <authorList>
            <person name="Mandal S."/>
            <person name="Maiti P.K."/>
        </authorList>
    </citation>
    <scope>NUCLEOTIDE SEQUENCE [LARGE SCALE GENOMIC DNA]</scope>
    <source>
        <strain evidence="2 3">PSKA54</strain>
    </source>
</reference>
<evidence type="ECO:0000259" key="1">
    <source>
        <dbReference type="Pfam" id="PF21338"/>
    </source>
</evidence>
<evidence type="ECO:0000313" key="3">
    <source>
        <dbReference type="Proteomes" id="UP000586976"/>
    </source>
</evidence>
<comment type="caution">
    <text evidence="2">The sequence shown here is derived from an EMBL/GenBank/DDBJ whole genome shotgun (WGS) entry which is preliminary data.</text>
</comment>
<accession>A0A7W2D1U3</accession>
<dbReference type="SUPFAM" id="SSF55869">
    <property type="entry name" value="DNA topoisomerase I domain"/>
    <property type="match status" value="1"/>
</dbReference>
<organism evidence="2 3">
    <name type="scientific">Streptomyces himalayensis subsp. aureolus</name>
    <dbReference type="NCBI Taxonomy" id="2758039"/>
    <lineage>
        <taxon>Bacteria</taxon>
        <taxon>Bacillati</taxon>
        <taxon>Actinomycetota</taxon>
        <taxon>Actinomycetes</taxon>
        <taxon>Kitasatosporales</taxon>
        <taxon>Streptomycetaceae</taxon>
        <taxon>Streptomyces</taxon>
        <taxon>Streptomyces himalayensis</taxon>
    </lineage>
</organism>
<sequence length="93" mass="10069">MRSRHPDTTGAALTDPDHLAGIRALAIRPAWRDVWVCPWPGGNLQAVGVGNRHQGQGLPYLARDRARHVAVAVTTDEARATEASMRARPSGPR</sequence>
<evidence type="ECO:0000313" key="2">
    <source>
        <dbReference type="EMBL" id="MBA4863136.1"/>
    </source>
</evidence>
<dbReference type="InterPro" id="IPR035447">
    <property type="entry name" value="DNA_topo_I_N_sf"/>
</dbReference>
<proteinExistence type="predicted"/>
<dbReference type="RefSeq" id="WP_181864890.1">
    <property type="nucleotide sequence ID" value="NZ_JACEQY010000018.1"/>
</dbReference>
<dbReference type="InterPro" id="IPR049331">
    <property type="entry name" value="Top1B_N_bact"/>
</dbReference>
<keyword evidence="3" id="KW-1185">Reference proteome</keyword>
<dbReference type="Pfam" id="PF21338">
    <property type="entry name" value="Top1B_N_bact"/>
    <property type="match status" value="1"/>
</dbReference>
<dbReference type="Gene3D" id="3.30.66.10">
    <property type="entry name" value="DNA topoisomerase I domain"/>
    <property type="match status" value="1"/>
</dbReference>
<gene>
    <name evidence="2" type="ORF">H1V43_17460</name>
</gene>
<name>A0A7W2D1U3_9ACTN</name>
<feature type="domain" description="DNA topoisomerase IB N-terminal" evidence="1">
    <location>
        <begin position="7"/>
        <end position="49"/>
    </location>
</feature>
<dbReference type="EMBL" id="JACEQY010000018">
    <property type="protein sequence ID" value="MBA4863136.1"/>
    <property type="molecule type" value="Genomic_DNA"/>
</dbReference>
<dbReference type="AlphaFoldDB" id="A0A7W2D1U3"/>